<dbReference type="Proteomes" id="UP000461585">
    <property type="component" value="Unassembled WGS sequence"/>
</dbReference>
<keyword evidence="2" id="KW-0732">Signal</keyword>
<dbReference type="Pfam" id="PF10925">
    <property type="entry name" value="DUF2680"/>
    <property type="match status" value="1"/>
</dbReference>
<organism evidence="3 4">
    <name type="scientific">Anaerotalea alkaliphila</name>
    <dbReference type="NCBI Taxonomy" id="2662126"/>
    <lineage>
        <taxon>Bacteria</taxon>
        <taxon>Bacillati</taxon>
        <taxon>Bacillota</taxon>
        <taxon>Clostridia</taxon>
        <taxon>Eubacteriales</taxon>
        <taxon>Anaerotalea</taxon>
    </lineage>
</organism>
<reference evidence="3 4" key="1">
    <citation type="submission" date="2020-01" db="EMBL/GenBank/DDBJ databases">
        <title>Anaeroalcalibacter tamaniensis gen. nov., sp. nov., moderately halophilic strictly anaerobic fermenter bacterium from mud volcano of Taman peninsula.</title>
        <authorList>
            <person name="Frolova A."/>
            <person name="Merkel A.Y."/>
            <person name="Slobodkin A.I."/>
        </authorList>
    </citation>
    <scope>NUCLEOTIDE SEQUENCE [LARGE SCALE GENOMIC DNA]</scope>
    <source>
        <strain evidence="3 4">F-3ap</strain>
    </source>
</reference>
<evidence type="ECO:0000313" key="4">
    <source>
        <dbReference type="Proteomes" id="UP000461585"/>
    </source>
</evidence>
<dbReference type="InterPro" id="IPR024485">
    <property type="entry name" value="DUF2680"/>
</dbReference>
<feature type="chain" id="PRO_5030619631" evidence="2">
    <location>
        <begin position="27"/>
        <end position="160"/>
    </location>
</feature>
<sequence length="160" mass="16909">MKPYRIIAGICALALVATVGAGVASAASADSTTEAAIESSIENTREARRAAQEAAQEKWDALTDAQKEEIYALKEEAADSEGKIADKYLEWGLIDEETATQMKERLTERVQDLREDGRMPMLGGRGGHGKGGQGRGGFRCAPTADGTTGETTGTTESDAL</sequence>
<comment type="caution">
    <text evidence="3">The sequence shown here is derived from an EMBL/GenBank/DDBJ whole genome shotgun (WGS) entry which is preliminary data.</text>
</comment>
<dbReference type="EMBL" id="JAAEEH010000038">
    <property type="protein sequence ID" value="NDL68409.1"/>
    <property type="molecule type" value="Genomic_DNA"/>
</dbReference>
<proteinExistence type="predicted"/>
<evidence type="ECO:0000313" key="3">
    <source>
        <dbReference type="EMBL" id="NDL68409.1"/>
    </source>
</evidence>
<feature type="signal peptide" evidence="2">
    <location>
        <begin position="1"/>
        <end position="26"/>
    </location>
</feature>
<feature type="compositionally biased region" description="Low complexity" evidence="1">
    <location>
        <begin position="146"/>
        <end position="160"/>
    </location>
</feature>
<dbReference type="RefSeq" id="WP_162371133.1">
    <property type="nucleotide sequence ID" value="NZ_JAAEEH010000038.1"/>
</dbReference>
<protein>
    <submittedName>
        <fullName evidence="3">DUF2680 domain-containing protein</fullName>
    </submittedName>
</protein>
<name>A0A7X5HXC8_9FIRM</name>
<keyword evidence="4" id="KW-1185">Reference proteome</keyword>
<accession>A0A7X5HXC8</accession>
<feature type="region of interest" description="Disordered" evidence="1">
    <location>
        <begin position="117"/>
        <end position="160"/>
    </location>
</feature>
<feature type="compositionally biased region" description="Gly residues" evidence="1">
    <location>
        <begin position="123"/>
        <end position="137"/>
    </location>
</feature>
<evidence type="ECO:0000256" key="2">
    <source>
        <dbReference type="SAM" id="SignalP"/>
    </source>
</evidence>
<dbReference type="AlphaFoldDB" id="A0A7X5HXC8"/>
<evidence type="ECO:0000256" key="1">
    <source>
        <dbReference type="SAM" id="MobiDB-lite"/>
    </source>
</evidence>
<gene>
    <name evidence="3" type="ORF">GXN74_11725</name>
</gene>